<dbReference type="RefSeq" id="WP_345925515.1">
    <property type="nucleotide sequence ID" value="NZ_JBDIVF010000002.1"/>
</dbReference>
<name>A0ABV2CNC8_9RHOO</name>
<accession>A0ABV2CNC8</accession>
<sequence>MREALLSLHRRLDERAAAIRTQKPDWLCSKGCDSCCRQLAAVPVISAGEWALLQEGLAVLPDPVLAGFDARMAALAQQQVRPFVCPFLDRQSGACPVYAHRPVVCRSYGFHVQRELGMYCDDIRAQVERGELADVIWGNQDAVDQALAAQGEQRLLTDWYAAWRAGPPQA</sequence>
<protein>
    <submittedName>
        <fullName evidence="1">YkgJ family cysteine cluster protein</fullName>
    </submittedName>
</protein>
<evidence type="ECO:0000313" key="2">
    <source>
        <dbReference type="Proteomes" id="UP001548590"/>
    </source>
</evidence>
<dbReference type="Pfam" id="PF03692">
    <property type="entry name" value="CxxCxxCC"/>
    <property type="match status" value="1"/>
</dbReference>
<organism evidence="1 2">
    <name type="scientific">Uliginosibacterium paludis</name>
    <dbReference type="NCBI Taxonomy" id="1615952"/>
    <lineage>
        <taxon>Bacteria</taxon>
        <taxon>Pseudomonadati</taxon>
        <taxon>Pseudomonadota</taxon>
        <taxon>Betaproteobacteria</taxon>
        <taxon>Rhodocyclales</taxon>
        <taxon>Zoogloeaceae</taxon>
        <taxon>Uliginosibacterium</taxon>
    </lineage>
</organism>
<evidence type="ECO:0000313" key="1">
    <source>
        <dbReference type="EMBL" id="MET1489421.1"/>
    </source>
</evidence>
<dbReference type="InterPro" id="IPR005358">
    <property type="entry name" value="Puta_zinc/iron-chelating_dom"/>
</dbReference>
<comment type="caution">
    <text evidence="1">The sequence shown here is derived from an EMBL/GenBank/DDBJ whole genome shotgun (WGS) entry which is preliminary data.</text>
</comment>
<keyword evidence="2" id="KW-1185">Reference proteome</keyword>
<gene>
    <name evidence="1" type="ORF">ABVT11_06250</name>
</gene>
<reference evidence="1 2" key="1">
    <citation type="submission" date="2024-07" db="EMBL/GenBank/DDBJ databases">
        <title>Uliginosibacterium paludis KCTC:42655.</title>
        <authorList>
            <person name="Kim M.K."/>
        </authorList>
    </citation>
    <scope>NUCLEOTIDE SEQUENCE [LARGE SCALE GENOMIC DNA]</scope>
    <source>
        <strain evidence="1 2">KCTC 42655</strain>
    </source>
</reference>
<dbReference type="EMBL" id="JBEWLZ010000003">
    <property type="protein sequence ID" value="MET1489421.1"/>
    <property type="molecule type" value="Genomic_DNA"/>
</dbReference>
<dbReference type="Proteomes" id="UP001548590">
    <property type="component" value="Unassembled WGS sequence"/>
</dbReference>
<proteinExistence type="predicted"/>